<evidence type="ECO:0000256" key="1">
    <source>
        <dbReference type="SAM" id="Phobius"/>
    </source>
</evidence>
<dbReference type="OrthoDB" id="1261156at2"/>
<dbReference type="EMBL" id="VJVZ01000005">
    <property type="protein sequence ID" value="TRW24677.1"/>
    <property type="molecule type" value="Genomic_DNA"/>
</dbReference>
<keyword evidence="1" id="KW-0812">Transmembrane</keyword>
<comment type="caution">
    <text evidence="3">The sequence shown here is derived from an EMBL/GenBank/DDBJ whole genome shotgun (WGS) entry which is preliminary data.</text>
</comment>
<gene>
    <name evidence="3" type="ORF">FMM05_09205</name>
</gene>
<feature type="transmembrane region" description="Helical" evidence="1">
    <location>
        <begin position="7"/>
        <end position="29"/>
    </location>
</feature>
<protein>
    <recommendedName>
        <fullName evidence="2">Uncharacterized protein YyaB-like PH domain-containing protein</fullName>
    </recommendedName>
</protein>
<accession>A0A552V2J9</accession>
<dbReference type="InterPro" id="IPR009589">
    <property type="entry name" value="PH_YyaB-like"/>
</dbReference>
<dbReference type="Proteomes" id="UP000320643">
    <property type="component" value="Unassembled WGS sequence"/>
</dbReference>
<dbReference type="GO" id="GO:0030153">
    <property type="term" value="P:bacteriocin immunity"/>
    <property type="evidence" value="ECO:0007669"/>
    <property type="project" value="InterPro"/>
</dbReference>
<feature type="transmembrane region" description="Helical" evidence="1">
    <location>
        <begin position="35"/>
        <end position="56"/>
    </location>
</feature>
<evidence type="ECO:0000259" key="2">
    <source>
        <dbReference type="Pfam" id="PF06713"/>
    </source>
</evidence>
<keyword evidence="1" id="KW-1133">Transmembrane helix</keyword>
<reference evidence="3 4" key="1">
    <citation type="submission" date="2019-07" db="EMBL/GenBank/DDBJ databases">
        <title>Flavobacterium sp. nov., isolated from glacier ice.</title>
        <authorList>
            <person name="Liu Q."/>
            <person name="Xin Y.-H."/>
        </authorList>
    </citation>
    <scope>NUCLEOTIDE SEQUENCE [LARGE SCALE GENOMIC DNA]</scope>
    <source>
        <strain evidence="3 4">ZT4R6</strain>
    </source>
</reference>
<feature type="domain" description="Uncharacterized protein YyaB-like PH" evidence="2">
    <location>
        <begin position="52"/>
        <end position="123"/>
    </location>
</feature>
<proteinExistence type="predicted"/>
<dbReference type="AlphaFoldDB" id="A0A552V2J9"/>
<dbReference type="Pfam" id="PF06713">
    <property type="entry name" value="bPH_4"/>
    <property type="match status" value="1"/>
</dbReference>
<sequence>MVYKSKIGLELSIPLVVVFGGSSVLMVLGDAWPGLLVMLPPLAFIVHMFFTTYYTIDGNILKVNCGFTKQTVDIKTIRKISDDMNWISAPALSLDRLELFFSTYDSVVVSPKDKIGFVKELLTIKPDIELNLKKINLNT</sequence>
<organism evidence="3 4">
    <name type="scientific">Flavobacterium zepuense</name>
    <dbReference type="NCBI Taxonomy" id="2593302"/>
    <lineage>
        <taxon>Bacteria</taxon>
        <taxon>Pseudomonadati</taxon>
        <taxon>Bacteroidota</taxon>
        <taxon>Flavobacteriia</taxon>
        <taxon>Flavobacteriales</taxon>
        <taxon>Flavobacteriaceae</taxon>
        <taxon>Flavobacterium</taxon>
    </lineage>
</organism>
<evidence type="ECO:0000313" key="3">
    <source>
        <dbReference type="EMBL" id="TRW24677.1"/>
    </source>
</evidence>
<keyword evidence="4" id="KW-1185">Reference proteome</keyword>
<evidence type="ECO:0000313" key="4">
    <source>
        <dbReference type="Proteomes" id="UP000320643"/>
    </source>
</evidence>
<dbReference type="RefSeq" id="WP_143373081.1">
    <property type="nucleotide sequence ID" value="NZ_VJVZ01000005.1"/>
</dbReference>
<keyword evidence="1" id="KW-0472">Membrane</keyword>
<name>A0A552V2J9_9FLAO</name>